<keyword evidence="2" id="KW-1133">Transmembrane helix</keyword>
<organism evidence="4 5">
    <name type="scientific">Helianthus annuus</name>
    <name type="common">Common sunflower</name>
    <dbReference type="NCBI Taxonomy" id="4232"/>
    <lineage>
        <taxon>Eukaryota</taxon>
        <taxon>Viridiplantae</taxon>
        <taxon>Streptophyta</taxon>
        <taxon>Embryophyta</taxon>
        <taxon>Tracheophyta</taxon>
        <taxon>Spermatophyta</taxon>
        <taxon>Magnoliopsida</taxon>
        <taxon>eudicotyledons</taxon>
        <taxon>Gunneridae</taxon>
        <taxon>Pentapetalae</taxon>
        <taxon>asterids</taxon>
        <taxon>campanulids</taxon>
        <taxon>Asterales</taxon>
        <taxon>Asteraceae</taxon>
        <taxon>Asteroideae</taxon>
        <taxon>Heliantheae alliance</taxon>
        <taxon>Heliantheae</taxon>
        <taxon>Helianthus</taxon>
    </lineage>
</organism>
<dbReference type="EMBL" id="MNCJ02000331">
    <property type="protein sequence ID" value="KAF5759112.1"/>
    <property type="molecule type" value="Genomic_DNA"/>
</dbReference>
<evidence type="ECO:0000313" key="3">
    <source>
        <dbReference type="EMBL" id="KAF5759112.1"/>
    </source>
</evidence>
<dbReference type="InterPro" id="IPR039324">
    <property type="entry name" value="SHW1"/>
</dbReference>
<feature type="region of interest" description="Disordered" evidence="1">
    <location>
        <begin position="1"/>
        <end position="23"/>
    </location>
</feature>
<dbReference type="OrthoDB" id="1931195at2759"/>
<feature type="region of interest" description="Disordered" evidence="1">
    <location>
        <begin position="70"/>
        <end position="91"/>
    </location>
</feature>
<accession>A0A251RPS7</accession>
<gene>
    <name evidence="4" type="ORF">HannXRQ_Chr17g0551501</name>
    <name evidence="3" type="ORF">HanXRQr2_Chr16g0737291</name>
</gene>
<dbReference type="InParanoid" id="A0A251RPS7"/>
<name>A0A251RPS7_HELAN</name>
<dbReference type="Proteomes" id="UP000215914">
    <property type="component" value="Chromosome 17"/>
</dbReference>
<evidence type="ECO:0000313" key="5">
    <source>
        <dbReference type="Proteomes" id="UP000215914"/>
    </source>
</evidence>
<sequence>MAASSVILSPSSSLSIFPPPQSQSLSVSCNNLIIPYKLRTTGFCLRASRRPPQEAENPAVDPRNWSRNRMTFYDEDDDDEDDDDDEEEEEDDRSLDLLIRFVENVFKKISKRARKSVRSVLPINIPTKLVGFSVNGVIILAFFWILKAFLEVVCTLGSVVFVSILLVRGVWTGISYFQQGSRTNDFDDDNKAWTGTQPVA</sequence>
<dbReference type="PANTHER" id="PTHR35474">
    <property type="entry name" value="ATP PHOSPHORIBOSYLTRANSFERASE REGULATORY SUBUNIT"/>
    <property type="match status" value="1"/>
</dbReference>
<dbReference type="AlphaFoldDB" id="A0A251RPS7"/>
<dbReference type="PANTHER" id="PTHR35474:SF1">
    <property type="entry name" value="ATP PHOSPHORIBOSYLTRANSFERASE REGULATORY SUBUNIT"/>
    <property type="match status" value="1"/>
</dbReference>
<feature type="transmembrane region" description="Helical" evidence="2">
    <location>
        <begin position="120"/>
        <end position="143"/>
    </location>
</feature>
<dbReference type="GO" id="GO:0009787">
    <property type="term" value="P:regulation of abscisic acid-activated signaling pathway"/>
    <property type="evidence" value="ECO:0007669"/>
    <property type="project" value="InterPro"/>
</dbReference>
<evidence type="ECO:0000256" key="1">
    <source>
        <dbReference type="SAM" id="MobiDB-lite"/>
    </source>
</evidence>
<feature type="compositionally biased region" description="Acidic residues" evidence="1">
    <location>
        <begin position="73"/>
        <end position="91"/>
    </location>
</feature>
<reference evidence="3 5" key="1">
    <citation type="journal article" date="2017" name="Nature">
        <title>The sunflower genome provides insights into oil metabolism, flowering and Asterid evolution.</title>
        <authorList>
            <person name="Badouin H."/>
            <person name="Gouzy J."/>
            <person name="Grassa C.J."/>
            <person name="Murat F."/>
            <person name="Staton S.E."/>
            <person name="Cottret L."/>
            <person name="Lelandais-Briere C."/>
            <person name="Owens G.L."/>
            <person name="Carrere S."/>
            <person name="Mayjonade B."/>
            <person name="Legrand L."/>
            <person name="Gill N."/>
            <person name="Kane N.C."/>
            <person name="Bowers J.E."/>
            <person name="Hubner S."/>
            <person name="Bellec A."/>
            <person name="Berard A."/>
            <person name="Berges H."/>
            <person name="Blanchet N."/>
            <person name="Boniface M.C."/>
            <person name="Brunel D."/>
            <person name="Catrice O."/>
            <person name="Chaidir N."/>
            <person name="Claudel C."/>
            <person name="Donnadieu C."/>
            <person name="Faraut T."/>
            <person name="Fievet G."/>
            <person name="Helmstetter N."/>
            <person name="King M."/>
            <person name="Knapp S.J."/>
            <person name="Lai Z."/>
            <person name="Le Paslier M.C."/>
            <person name="Lippi Y."/>
            <person name="Lorenzon L."/>
            <person name="Mandel J.R."/>
            <person name="Marage G."/>
            <person name="Marchand G."/>
            <person name="Marquand E."/>
            <person name="Bret-Mestries E."/>
            <person name="Morien E."/>
            <person name="Nambeesan S."/>
            <person name="Nguyen T."/>
            <person name="Pegot-Espagnet P."/>
            <person name="Pouilly N."/>
            <person name="Raftis F."/>
            <person name="Sallet E."/>
            <person name="Schiex T."/>
            <person name="Thomas J."/>
            <person name="Vandecasteele C."/>
            <person name="Vares D."/>
            <person name="Vear F."/>
            <person name="Vautrin S."/>
            <person name="Crespi M."/>
            <person name="Mangin B."/>
            <person name="Burke J.M."/>
            <person name="Salse J."/>
            <person name="Munos S."/>
            <person name="Vincourt P."/>
            <person name="Rieseberg L.H."/>
            <person name="Langlade N.B."/>
        </authorList>
    </citation>
    <scope>NUCLEOTIDE SEQUENCE [LARGE SCALE GENOMIC DNA]</scope>
    <source>
        <strain evidence="5">cv. SF193</strain>
        <tissue evidence="3">Leaves</tissue>
    </source>
</reference>
<keyword evidence="5" id="KW-1185">Reference proteome</keyword>
<evidence type="ECO:0000256" key="2">
    <source>
        <dbReference type="SAM" id="Phobius"/>
    </source>
</evidence>
<dbReference type="EMBL" id="CM007906">
    <property type="protein sequence ID" value="OTF86503.1"/>
    <property type="molecule type" value="Genomic_DNA"/>
</dbReference>
<keyword evidence="2" id="KW-0472">Membrane</keyword>
<dbReference type="OMA" id="ILAFFWI"/>
<reference evidence="4" key="2">
    <citation type="submission" date="2017-02" db="EMBL/GenBank/DDBJ databases">
        <title>Sunflower complete genome.</title>
        <authorList>
            <person name="Langlade N."/>
            <person name="Munos S."/>
        </authorList>
    </citation>
    <scope>NUCLEOTIDE SEQUENCE [LARGE SCALE GENOMIC DNA]</scope>
    <source>
        <tissue evidence="4">Leaves</tissue>
    </source>
</reference>
<evidence type="ECO:0000313" key="4">
    <source>
        <dbReference type="EMBL" id="OTF86503.1"/>
    </source>
</evidence>
<keyword evidence="2" id="KW-0812">Transmembrane</keyword>
<proteinExistence type="predicted"/>
<feature type="transmembrane region" description="Helical" evidence="2">
    <location>
        <begin position="149"/>
        <end position="171"/>
    </location>
</feature>
<protein>
    <submittedName>
        <fullName evidence="4">Uncharacterized protein</fullName>
    </submittedName>
</protein>
<dbReference type="Gramene" id="mRNA:HanXRQr2_Chr16g0737291">
    <property type="protein sequence ID" value="mRNA:HanXRQr2_Chr16g0737291"/>
    <property type="gene ID" value="HanXRQr2_Chr16g0737291"/>
</dbReference>
<reference evidence="3" key="3">
    <citation type="submission" date="2020-06" db="EMBL/GenBank/DDBJ databases">
        <title>Helianthus annuus Genome sequencing and assembly Release 2.</title>
        <authorList>
            <person name="Gouzy J."/>
            <person name="Langlade N."/>
            <person name="Munos S."/>
        </authorList>
    </citation>
    <scope>NUCLEOTIDE SEQUENCE</scope>
    <source>
        <tissue evidence="3">Leaves</tissue>
    </source>
</reference>
<dbReference type="GO" id="GO:0010100">
    <property type="term" value="P:negative regulation of photomorphogenesis"/>
    <property type="evidence" value="ECO:0007669"/>
    <property type="project" value="InterPro"/>
</dbReference>
<dbReference type="FunCoup" id="A0A251RPS7">
    <property type="interactions" value="1340"/>
</dbReference>